<feature type="region of interest" description="Disordered" evidence="1">
    <location>
        <begin position="1"/>
        <end position="34"/>
    </location>
</feature>
<feature type="compositionally biased region" description="Basic and acidic residues" evidence="1">
    <location>
        <begin position="20"/>
        <end position="34"/>
    </location>
</feature>
<dbReference type="Proteomes" id="UP000299102">
    <property type="component" value="Unassembled WGS sequence"/>
</dbReference>
<dbReference type="EMBL" id="BGZK01000500">
    <property type="protein sequence ID" value="GBP47341.1"/>
    <property type="molecule type" value="Genomic_DNA"/>
</dbReference>
<dbReference type="AlphaFoldDB" id="A0A4C1W8E7"/>
<evidence type="ECO:0000313" key="2">
    <source>
        <dbReference type="EMBL" id="GBP47341.1"/>
    </source>
</evidence>
<keyword evidence="3" id="KW-1185">Reference proteome</keyword>
<proteinExistence type="predicted"/>
<protein>
    <submittedName>
        <fullName evidence="2">Uncharacterized protein</fullName>
    </submittedName>
</protein>
<evidence type="ECO:0000313" key="3">
    <source>
        <dbReference type="Proteomes" id="UP000299102"/>
    </source>
</evidence>
<name>A0A4C1W8E7_EUMVA</name>
<sequence length="101" mass="11662">MWSVKTTGALPRRRNRVRARRADGRVAGASRRDGRPWLTNCRRAMYTARHSTYFYTRGARHYGTRLEGTLTRSNTKLNGWARGLDQRRPMATEEQPGTPVE</sequence>
<gene>
    <name evidence="2" type="ORF">EVAR_38942_1</name>
</gene>
<comment type="caution">
    <text evidence="2">The sequence shown here is derived from an EMBL/GenBank/DDBJ whole genome shotgun (WGS) entry which is preliminary data.</text>
</comment>
<feature type="region of interest" description="Disordered" evidence="1">
    <location>
        <begin position="77"/>
        <end position="101"/>
    </location>
</feature>
<organism evidence="2 3">
    <name type="scientific">Eumeta variegata</name>
    <name type="common">Bagworm moth</name>
    <name type="synonym">Eumeta japonica</name>
    <dbReference type="NCBI Taxonomy" id="151549"/>
    <lineage>
        <taxon>Eukaryota</taxon>
        <taxon>Metazoa</taxon>
        <taxon>Ecdysozoa</taxon>
        <taxon>Arthropoda</taxon>
        <taxon>Hexapoda</taxon>
        <taxon>Insecta</taxon>
        <taxon>Pterygota</taxon>
        <taxon>Neoptera</taxon>
        <taxon>Endopterygota</taxon>
        <taxon>Lepidoptera</taxon>
        <taxon>Glossata</taxon>
        <taxon>Ditrysia</taxon>
        <taxon>Tineoidea</taxon>
        <taxon>Psychidae</taxon>
        <taxon>Oiketicinae</taxon>
        <taxon>Eumeta</taxon>
    </lineage>
</organism>
<evidence type="ECO:0000256" key="1">
    <source>
        <dbReference type="SAM" id="MobiDB-lite"/>
    </source>
</evidence>
<reference evidence="2 3" key="1">
    <citation type="journal article" date="2019" name="Commun. Biol.">
        <title>The bagworm genome reveals a unique fibroin gene that provides high tensile strength.</title>
        <authorList>
            <person name="Kono N."/>
            <person name="Nakamura H."/>
            <person name="Ohtoshi R."/>
            <person name="Tomita M."/>
            <person name="Numata K."/>
            <person name="Arakawa K."/>
        </authorList>
    </citation>
    <scope>NUCLEOTIDE SEQUENCE [LARGE SCALE GENOMIC DNA]</scope>
</reference>
<accession>A0A4C1W8E7</accession>